<proteinExistence type="predicted"/>
<protein>
    <recommendedName>
        <fullName evidence="2">PX domain-containing protein</fullName>
    </recommendedName>
</protein>
<dbReference type="PROSITE" id="PS50195">
    <property type="entry name" value="PX"/>
    <property type="match status" value="1"/>
</dbReference>
<comment type="caution">
    <text evidence="3">The sequence shown here is derived from an EMBL/GenBank/DDBJ whole genome shotgun (WGS) entry which is preliminary data.</text>
</comment>
<dbReference type="OrthoDB" id="430293at2759"/>
<feature type="compositionally biased region" description="Acidic residues" evidence="1">
    <location>
        <begin position="261"/>
        <end position="276"/>
    </location>
</feature>
<sequence>MKVISVHITGFYHSSFHAYTTEVNVDGHRWRLGLRYSKFHEFFEQLAEKKKDFHAEFPPKGTLFFTPKPEERQEQLDIFMQHVLEYYAKGHATEVEDLLCALLKVPRHLRSPEHEDDDMSTSTESVLDEPMHSNDNVAEVRKESQEDEKQGSVLEAEPEVAVAKEDVSDPEPEQPANPEIEKYHPVEEVDTYSVHEEEEAEQPTSVMESETAKETEDGIATVVEKEAIQDKVEPIVTEASAEQLEGIKIKDESVNEAADVVAEDTDSAEPNPEEPDVTSPQDQPLVESVAGESAPPQAAESSTVCNSVSPTRHVVQKDITTSSRVSSWITAIFPQSLIGFIRHRCMKKTNLVVLCVALLLPMVLARR</sequence>
<dbReference type="InterPro" id="IPR036871">
    <property type="entry name" value="PX_dom_sf"/>
</dbReference>
<dbReference type="EMBL" id="NBNE01012497">
    <property type="protein sequence ID" value="OWY95787.1"/>
    <property type="molecule type" value="Genomic_DNA"/>
</dbReference>
<dbReference type="GO" id="GO:0035091">
    <property type="term" value="F:phosphatidylinositol binding"/>
    <property type="evidence" value="ECO:0007669"/>
    <property type="project" value="InterPro"/>
</dbReference>
<name>A0A225URS9_9STRA</name>
<organism evidence="3 4">
    <name type="scientific">Phytophthora megakarya</name>
    <dbReference type="NCBI Taxonomy" id="4795"/>
    <lineage>
        <taxon>Eukaryota</taxon>
        <taxon>Sar</taxon>
        <taxon>Stramenopiles</taxon>
        <taxon>Oomycota</taxon>
        <taxon>Peronosporomycetes</taxon>
        <taxon>Peronosporales</taxon>
        <taxon>Peronosporaceae</taxon>
        <taxon>Phytophthora</taxon>
    </lineage>
</organism>
<dbReference type="Pfam" id="PF00787">
    <property type="entry name" value="PX"/>
    <property type="match status" value="1"/>
</dbReference>
<keyword evidence="4" id="KW-1185">Reference proteome</keyword>
<dbReference type="Gene3D" id="3.30.1520.10">
    <property type="entry name" value="Phox-like domain"/>
    <property type="match status" value="1"/>
</dbReference>
<evidence type="ECO:0000256" key="1">
    <source>
        <dbReference type="SAM" id="MobiDB-lite"/>
    </source>
</evidence>
<reference evidence="4" key="1">
    <citation type="submission" date="2017-03" db="EMBL/GenBank/DDBJ databases">
        <title>Phytopthora megakarya and P. palmivora, two closely related causual agents of cacao black pod achieved similar genome size and gene model numbers by different mechanisms.</title>
        <authorList>
            <person name="Ali S."/>
            <person name="Shao J."/>
            <person name="Larry D.J."/>
            <person name="Kronmiller B."/>
            <person name="Shen D."/>
            <person name="Strem M.D."/>
            <person name="Melnick R.L."/>
            <person name="Guiltinan M.J."/>
            <person name="Tyler B.M."/>
            <person name="Meinhardt L.W."/>
            <person name="Bailey B.A."/>
        </authorList>
    </citation>
    <scope>NUCLEOTIDE SEQUENCE [LARGE SCALE GENOMIC DNA]</scope>
    <source>
        <strain evidence="4">zdho120</strain>
    </source>
</reference>
<dbReference type="STRING" id="4795.A0A225URS9"/>
<accession>A0A225URS9</accession>
<feature type="compositionally biased region" description="Basic and acidic residues" evidence="1">
    <location>
        <begin position="138"/>
        <end position="150"/>
    </location>
</feature>
<gene>
    <name evidence="3" type="ORF">PHMEG_00034122</name>
</gene>
<evidence type="ECO:0000313" key="4">
    <source>
        <dbReference type="Proteomes" id="UP000198211"/>
    </source>
</evidence>
<feature type="domain" description="PX" evidence="2">
    <location>
        <begin position="1"/>
        <end position="109"/>
    </location>
</feature>
<dbReference type="Proteomes" id="UP000198211">
    <property type="component" value="Unassembled WGS sequence"/>
</dbReference>
<dbReference type="InterPro" id="IPR001683">
    <property type="entry name" value="PX_dom"/>
</dbReference>
<evidence type="ECO:0000313" key="3">
    <source>
        <dbReference type="EMBL" id="OWY95787.1"/>
    </source>
</evidence>
<dbReference type="AlphaFoldDB" id="A0A225URS9"/>
<dbReference type="SUPFAM" id="SSF64268">
    <property type="entry name" value="PX domain"/>
    <property type="match status" value="1"/>
</dbReference>
<evidence type="ECO:0000259" key="2">
    <source>
        <dbReference type="PROSITE" id="PS50195"/>
    </source>
</evidence>
<feature type="region of interest" description="Disordered" evidence="1">
    <location>
        <begin position="111"/>
        <end position="216"/>
    </location>
</feature>
<feature type="region of interest" description="Disordered" evidence="1">
    <location>
        <begin position="259"/>
        <end position="306"/>
    </location>
</feature>